<evidence type="ECO:0000313" key="1">
    <source>
        <dbReference type="EMBL" id="KAF9778579.1"/>
    </source>
</evidence>
<reference evidence="1" key="2">
    <citation type="submission" date="2020-11" db="EMBL/GenBank/DDBJ databases">
        <authorList>
            <consortium name="DOE Joint Genome Institute"/>
            <person name="Kuo A."/>
            <person name="Miyauchi S."/>
            <person name="Kiss E."/>
            <person name="Drula E."/>
            <person name="Kohler A."/>
            <person name="Sanchez-Garcia M."/>
            <person name="Andreopoulos B."/>
            <person name="Barry K.W."/>
            <person name="Bonito G."/>
            <person name="Buee M."/>
            <person name="Carver A."/>
            <person name="Chen C."/>
            <person name="Cichocki N."/>
            <person name="Clum A."/>
            <person name="Culley D."/>
            <person name="Crous P.W."/>
            <person name="Fauchery L."/>
            <person name="Girlanda M."/>
            <person name="Hayes R."/>
            <person name="Keri Z."/>
            <person name="Labutti K."/>
            <person name="Lipzen A."/>
            <person name="Lombard V."/>
            <person name="Magnuson J."/>
            <person name="Maillard F."/>
            <person name="Morin E."/>
            <person name="Murat C."/>
            <person name="Nolan M."/>
            <person name="Ohm R."/>
            <person name="Pangilinan J."/>
            <person name="Pereira M."/>
            <person name="Perotto S."/>
            <person name="Peter M."/>
            <person name="Riley R."/>
            <person name="Sitrit Y."/>
            <person name="Stielow B."/>
            <person name="Szollosi G."/>
            <person name="Zifcakova L."/>
            <person name="Stursova M."/>
            <person name="Spatafora J.W."/>
            <person name="Tedersoo L."/>
            <person name="Vaario L.-M."/>
            <person name="Yamada A."/>
            <person name="Yan M."/>
            <person name="Wang P."/>
            <person name="Xu J."/>
            <person name="Bruns T."/>
            <person name="Baldrian P."/>
            <person name="Vilgalys R."/>
            <person name="Henrissat B."/>
            <person name="Grigoriev I.V."/>
            <person name="Hibbett D."/>
            <person name="Nagy L.G."/>
            <person name="Martin F.M."/>
        </authorList>
    </citation>
    <scope>NUCLEOTIDE SEQUENCE</scope>
    <source>
        <strain evidence="1">UH-Tt-Lm1</strain>
    </source>
</reference>
<proteinExistence type="predicted"/>
<name>A0A9P6H3U4_9AGAM</name>
<protein>
    <submittedName>
        <fullName evidence="1">Uncharacterized protein</fullName>
    </submittedName>
</protein>
<organism evidence="1 2">
    <name type="scientific">Thelephora terrestris</name>
    <dbReference type="NCBI Taxonomy" id="56493"/>
    <lineage>
        <taxon>Eukaryota</taxon>
        <taxon>Fungi</taxon>
        <taxon>Dikarya</taxon>
        <taxon>Basidiomycota</taxon>
        <taxon>Agaricomycotina</taxon>
        <taxon>Agaricomycetes</taxon>
        <taxon>Thelephorales</taxon>
        <taxon>Thelephoraceae</taxon>
        <taxon>Thelephora</taxon>
    </lineage>
</organism>
<keyword evidence="2" id="KW-1185">Reference proteome</keyword>
<accession>A0A9P6H3U4</accession>
<sequence>MSFHEDPERFRSPLRPESSDEVILRMIRSVPACVDQSNAYSSKTSGDGGFSDGECETRRLELSYADFDRITHANCLMQDVIASNPSKVYIEVPWPRQLRGALHQEFRRWGLSGGQVEKIFQTSDENDGVPELYVVLLAWHKVGKVFSGAVSERERMNRRLDVERSSEDETQRRLMVLFILVTSHRGSFRPGRRSPTLPKPSTCCISGILISLQMASAKFSTCRIITKQPWHPRAMRN</sequence>
<gene>
    <name evidence="1" type="ORF">BJ322DRAFT_473093</name>
</gene>
<dbReference type="AlphaFoldDB" id="A0A9P6H3U4"/>
<evidence type="ECO:0000313" key="2">
    <source>
        <dbReference type="Proteomes" id="UP000736335"/>
    </source>
</evidence>
<comment type="caution">
    <text evidence="1">The sequence shown here is derived from an EMBL/GenBank/DDBJ whole genome shotgun (WGS) entry which is preliminary data.</text>
</comment>
<dbReference type="EMBL" id="WIUZ02000022">
    <property type="protein sequence ID" value="KAF9778579.1"/>
    <property type="molecule type" value="Genomic_DNA"/>
</dbReference>
<dbReference type="Proteomes" id="UP000736335">
    <property type="component" value="Unassembled WGS sequence"/>
</dbReference>
<reference evidence="1" key="1">
    <citation type="journal article" date="2020" name="Nat. Commun.">
        <title>Large-scale genome sequencing of mycorrhizal fungi provides insights into the early evolution of symbiotic traits.</title>
        <authorList>
            <person name="Miyauchi S."/>
            <person name="Kiss E."/>
            <person name="Kuo A."/>
            <person name="Drula E."/>
            <person name="Kohler A."/>
            <person name="Sanchez-Garcia M."/>
            <person name="Morin E."/>
            <person name="Andreopoulos B."/>
            <person name="Barry K.W."/>
            <person name="Bonito G."/>
            <person name="Buee M."/>
            <person name="Carver A."/>
            <person name="Chen C."/>
            <person name="Cichocki N."/>
            <person name="Clum A."/>
            <person name="Culley D."/>
            <person name="Crous P.W."/>
            <person name="Fauchery L."/>
            <person name="Girlanda M."/>
            <person name="Hayes R.D."/>
            <person name="Keri Z."/>
            <person name="LaButti K."/>
            <person name="Lipzen A."/>
            <person name="Lombard V."/>
            <person name="Magnuson J."/>
            <person name="Maillard F."/>
            <person name="Murat C."/>
            <person name="Nolan M."/>
            <person name="Ohm R.A."/>
            <person name="Pangilinan J."/>
            <person name="Pereira M.F."/>
            <person name="Perotto S."/>
            <person name="Peter M."/>
            <person name="Pfister S."/>
            <person name="Riley R."/>
            <person name="Sitrit Y."/>
            <person name="Stielow J.B."/>
            <person name="Szollosi G."/>
            <person name="Zifcakova L."/>
            <person name="Stursova M."/>
            <person name="Spatafora J.W."/>
            <person name="Tedersoo L."/>
            <person name="Vaario L.M."/>
            <person name="Yamada A."/>
            <person name="Yan M."/>
            <person name="Wang P."/>
            <person name="Xu J."/>
            <person name="Bruns T."/>
            <person name="Baldrian P."/>
            <person name="Vilgalys R."/>
            <person name="Dunand C."/>
            <person name="Henrissat B."/>
            <person name="Grigoriev I.V."/>
            <person name="Hibbett D."/>
            <person name="Nagy L.G."/>
            <person name="Martin F.M."/>
        </authorList>
    </citation>
    <scope>NUCLEOTIDE SEQUENCE</scope>
    <source>
        <strain evidence="1">UH-Tt-Lm1</strain>
    </source>
</reference>